<evidence type="ECO:0000313" key="2">
    <source>
        <dbReference type="EMBL" id="OPH39642.1"/>
    </source>
</evidence>
<evidence type="ECO:0008006" key="4">
    <source>
        <dbReference type="Google" id="ProtNLM"/>
    </source>
</evidence>
<keyword evidence="1" id="KW-1133">Transmembrane helix</keyword>
<dbReference type="EMBL" id="MXAP01000029">
    <property type="protein sequence ID" value="OPH39642.1"/>
    <property type="molecule type" value="Genomic_DNA"/>
</dbReference>
<reference evidence="2 3" key="1">
    <citation type="submission" date="2017-03" db="EMBL/GenBank/DDBJ databases">
        <title>Draft genome sequence of Moraxella equi CCUG 4950T type strain.</title>
        <authorList>
            <person name="Salva-Serra F."/>
            <person name="Engstrom-Jakobsson H."/>
            <person name="Thorell K."/>
            <person name="Jaen-Luchoro D."/>
            <person name="Gonzales-Siles L."/>
            <person name="Karlsson R."/>
            <person name="Yazdan S."/>
            <person name="Boulund F."/>
            <person name="Johnning A."/>
            <person name="Engstrand L."/>
            <person name="Kristiansson E."/>
            <person name="Moore E."/>
        </authorList>
    </citation>
    <scope>NUCLEOTIDE SEQUENCE [LARGE SCALE GENOMIC DNA]</scope>
    <source>
        <strain evidence="2 3">CCUG 4950</strain>
    </source>
</reference>
<proteinExistence type="predicted"/>
<name>A0ABX3NJG5_9GAMM</name>
<keyword evidence="3" id="KW-1185">Reference proteome</keyword>
<dbReference type="RefSeq" id="WP_079324513.1">
    <property type="nucleotide sequence ID" value="NZ_MXAP01000029.1"/>
</dbReference>
<evidence type="ECO:0000313" key="3">
    <source>
        <dbReference type="Proteomes" id="UP000190777"/>
    </source>
</evidence>
<protein>
    <recommendedName>
        <fullName evidence="4">Tfp pilus assembly protein PilX</fullName>
    </recommendedName>
</protein>
<gene>
    <name evidence="2" type="ORF">B5J93_03115</name>
</gene>
<feature type="transmembrane region" description="Helical" evidence="1">
    <location>
        <begin position="16"/>
        <end position="37"/>
    </location>
</feature>
<accession>A0ABX3NJG5</accession>
<keyword evidence="1" id="KW-0472">Membrane</keyword>
<sequence>MNNKLMKSSSMPNQQGAALIAVLLVLIIIIMIGVVAVKRSSTDLKSATADQMSTVLLQSSESANQKLENIVNGNRTPIYSNLVEKKIGAFGYFTTSRANNYNRGDEFVFCHSNRTNYLMGLATVFRGGGSMGGDSGFCQVNGGDYTYTTDRGTVATQVSIVLPESKDNTDEDTRGFAHKVNPEGKSIQKSYKFDIYATSVIPSYGNPDGCFANSSVPDGRNPSPLMDCLSRSNSPYKVIYQQALVAEETKLSNR</sequence>
<comment type="caution">
    <text evidence="2">The sequence shown here is derived from an EMBL/GenBank/DDBJ whole genome shotgun (WGS) entry which is preliminary data.</text>
</comment>
<dbReference type="Proteomes" id="UP000190777">
    <property type="component" value="Unassembled WGS sequence"/>
</dbReference>
<keyword evidence="1" id="KW-0812">Transmembrane</keyword>
<evidence type="ECO:0000256" key="1">
    <source>
        <dbReference type="SAM" id="Phobius"/>
    </source>
</evidence>
<organism evidence="2 3">
    <name type="scientific">Moraxella equi</name>
    <dbReference type="NCBI Taxonomy" id="60442"/>
    <lineage>
        <taxon>Bacteria</taxon>
        <taxon>Pseudomonadati</taxon>
        <taxon>Pseudomonadota</taxon>
        <taxon>Gammaproteobacteria</taxon>
        <taxon>Moraxellales</taxon>
        <taxon>Moraxellaceae</taxon>
        <taxon>Moraxella</taxon>
    </lineage>
</organism>